<organism evidence="9 10">
    <name type="scientific">Sinorhizobium kostiense</name>
    <dbReference type="NCBI Taxonomy" id="76747"/>
    <lineage>
        <taxon>Bacteria</taxon>
        <taxon>Pseudomonadati</taxon>
        <taxon>Pseudomonadota</taxon>
        <taxon>Alphaproteobacteria</taxon>
        <taxon>Hyphomicrobiales</taxon>
        <taxon>Rhizobiaceae</taxon>
        <taxon>Sinorhizobium/Ensifer group</taxon>
        <taxon>Sinorhizobium</taxon>
    </lineage>
</organism>
<keyword evidence="10" id="KW-1185">Reference proteome</keyword>
<evidence type="ECO:0000256" key="6">
    <source>
        <dbReference type="ARBA" id="ARBA00023288"/>
    </source>
</evidence>
<dbReference type="NCBIfam" id="NF047847">
    <property type="entry name" value="SS_mature_LptM"/>
    <property type="match status" value="1"/>
</dbReference>
<comment type="subcellular location">
    <subcellularLocation>
        <location evidence="1">Cell outer membrane</location>
        <topology evidence="1">Lipid-anchor</topology>
    </subcellularLocation>
</comment>
<evidence type="ECO:0000256" key="1">
    <source>
        <dbReference type="ARBA" id="ARBA00004459"/>
    </source>
</evidence>
<keyword evidence="6 9" id="KW-0449">Lipoprotein</keyword>
<proteinExistence type="predicted"/>
<evidence type="ECO:0000256" key="7">
    <source>
        <dbReference type="SAM" id="MobiDB-lite"/>
    </source>
</evidence>
<keyword evidence="2 8" id="KW-0732">Signal</keyword>
<reference evidence="9 10" key="1">
    <citation type="submission" date="2021-03" db="EMBL/GenBank/DDBJ databases">
        <title>Genomic Encyclopedia of Type Strains, Phase IV (KMG-IV): sequencing the most valuable type-strain genomes for metagenomic binning, comparative biology and taxonomic classification.</title>
        <authorList>
            <person name="Goeker M."/>
        </authorList>
    </citation>
    <scope>NUCLEOTIDE SEQUENCE [LARGE SCALE GENOMIC DNA]</scope>
    <source>
        <strain evidence="9 10">DSM 13372</strain>
    </source>
</reference>
<feature type="signal peptide" evidence="8">
    <location>
        <begin position="1"/>
        <end position="21"/>
    </location>
</feature>
<feature type="compositionally biased region" description="Basic and acidic residues" evidence="7">
    <location>
        <begin position="48"/>
        <end position="58"/>
    </location>
</feature>
<evidence type="ECO:0000313" key="10">
    <source>
        <dbReference type="Proteomes" id="UP000730739"/>
    </source>
</evidence>
<evidence type="ECO:0000256" key="2">
    <source>
        <dbReference type="ARBA" id="ARBA00022729"/>
    </source>
</evidence>
<evidence type="ECO:0000256" key="3">
    <source>
        <dbReference type="ARBA" id="ARBA00023136"/>
    </source>
</evidence>
<comment type="caution">
    <text evidence="9">The sequence shown here is derived from an EMBL/GenBank/DDBJ whole genome shotgun (WGS) entry which is preliminary data.</text>
</comment>
<evidence type="ECO:0000313" key="9">
    <source>
        <dbReference type="EMBL" id="MBP2237202.1"/>
    </source>
</evidence>
<dbReference type="RefSeq" id="WP_209603079.1">
    <property type="nucleotide sequence ID" value="NZ_JAGILA010000005.1"/>
</dbReference>
<dbReference type="InterPro" id="IPR032831">
    <property type="entry name" value="LptM_cons"/>
</dbReference>
<dbReference type="Pfam" id="PF13627">
    <property type="entry name" value="LptM_cons"/>
    <property type="match status" value="1"/>
</dbReference>
<dbReference type="EMBL" id="JAGILA010000005">
    <property type="protein sequence ID" value="MBP2237202.1"/>
    <property type="molecule type" value="Genomic_DNA"/>
</dbReference>
<sequence length="64" mass="6760">MTFRKAARLAVLLAISGVVLTGCGRKGDLDRPGATTPINTKAPAGTAEPERTVEDRPFLLDPLL</sequence>
<accession>A0ABS4R2V3</accession>
<keyword evidence="5" id="KW-0998">Cell outer membrane</keyword>
<keyword evidence="4" id="KW-0564">Palmitate</keyword>
<feature type="chain" id="PRO_5047487367" evidence="8">
    <location>
        <begin position="22"/>
        <end position="64"/>
    </location>
</feature>
<protein>
    <submittedName>
        <fullName evidence="9">Small lipoprotein YifL</fullName>
    </submittedName>
</protein>
<feature type="region of interest" description="Disordered" evidence="7">
    <location>
        <begin position="29"/>
        <end position="64"/>
    </location>
</feature>
<name>A0ABS4R2V3_9HYPH</name>
<dbReference type="Proteomes" id="UP000730739">
    <property type="component" value="Unassembled WGS sequence"/>
</dbReference>
<dbReference type="PROSITE" id="PS51257">
    <property type="entry name" value="PROKAR_LIPOPROTEIN"/>
    <property type="match status" value="1"/>
</dbReference>
<evidence type="ECO:0000256" key="5">
    <source>
        <dbReference type="ARBA" id="ARBA00023237"/>
    </source>
</evidence>
<evidence type="ECO:0000256" key="4">
    <source>
        <dbReference type="ARBA" id="ARBA00023139"/>
    </source>
</evidence>
<evidence type="ECO:0000256" key="8">
    <source>
        <dbReference type="SAM" id="SignalP"/>
    </source>
</evidence>
<keyword evidence="3" id="KW-0472">Membrane</keyword>
<gene>
    <name evidence="9" type="ORF">J2Z31_003720</name>
</gene>